<feature type="transmembrane region" description="Helical" evidence="5">
    <location>
        <begin position="97"/>
        <end position="117"/>
    </location>
</feature>
<proteinExistence type="inferred from homology"/>
<evidence type="ECO:0000256" key="3">
    <source>
        <dbReference type="ARBA" id="ARBA00022989"/>
    </source>
</evidence>
<feature type="transmembrane region" description="Helical" evidence="5">
    <location>
        <begin position="36"/>
        <end position="57"/>
    </location>
</feature>
<feature type="transmembrane region" description="Helical" evidence="5">
    <location>
        <begin position="184"/>
        <end position="201"/>
    </location>
</feature>
<feature type="transmembrane region" description="Helical" evidence="5">
    <location>
        <begin position="124"/>
        <end position="147"/>
    </location>
</feature>
<protein>
    <recommendedName>
        <fullName evidence="7">BI1-like protein</fullName>
    </recommendedName>
</protein>
<feature type="transmembrane region" description="Helical" evidence="5">
    <location>
        <begin position="69"/>
        <end position="91"/>
    </location>
</feature>
<comment type="similarity">
    <text evidence="5">Belongs to the BI1 family.</text>
</comment>
<dbReference type="GO" id="GO:0016020">
    <property type="term" value="C:membrane"/>
    <property type="evidence" value="ECO:0007669"/>
    <property type="project" value="UniProtKB-SubCell"/>
</dbReference>
<dbReference type="InterPro" id="IPR006214">
    <property type="entry name" value="Bax_inhibitor_1-related"/>
</dbReference>
<dbReference type="Pfam" id="PF01027">
    <property type="entry name" value="Bax1-I"/>
    <property type="match status" value="1"/>
</dbReference>
<keyword evidence="3 5" id="KW-1133">Transmembrane helix</keyword>
<evidence type="ECO:0000256" key="2">
    <source>
        <dbReference type="ARBA" id="ARBA00022692"/>
    </source>
</evidence>
<reference evidence="6" key="1">
    <citation type="submission" date="2018-02" db="EMBL/GenBank/DDBJ databases">
        <title>Rhizophora mucronata_Transcriptome.</title>
        <authorList>
            <person name="Meera S.P."/>
            <person name="Sreeshan A."/>
            <person name="Augustine A."/>
        </authorList>
    </citation>
    <scope>NUCLEOTIDE SEQUENCE</scope>
    <source>
        <tissue evidence="6">Leaf</tissue>
    </source>
</reference>
<organism evidence="6">
    <name type="scientific">Rhizophora mucronata</name>
    <name type="common">Asiatic mangrove</name>
    <dbReference type="NCBI Taxonomy" id="61149"/>
    <lineage>
        <taxon>Eukaryota</taxon>
        <taxon>Viridiplantae</taxon>
        <taxon>Streptophyta</taxon>
        <taxon>Embryophyta</taxon>
        <taxon>Tracheophyta</taxon>
        <taxon>Spermatophyta</taxon>
        <taxon>Magnoliopsida</taxon>
        <taxon>eudicotyledons</taxon>
        <taxon>Gunneridae</taxon>
        <taxon>Pentapetalae</taxon>
        <taxon>rosids</taxon>
        <taxon>fabids</taxon>
        <taxon>Malpighiales</taxon>
        <taxon>Rhizophoraceae</taxon>
        <taxon>Rhizophora</taxon>
    </lineage>
</organism>
<feature type="transmembrane region" description="Helical" evidence="5">
    <location>
        <begin position="216"/>
        <end position="237"/>
    </location>
</feature>
<dbReference type="PANTHER" id="PTHR23291">
    <property type="entry name" value="BAX INHIBITOR-RELATED"/>
    <property type="match status" value="1"/>
</dbReference>
<name>A0A2P2KL50_RHIMU</name>
<evidence type="ECO:0000313" key="6">
    <source>
        <dbReference type="EMBL" id="MBX06443.1"/>
    </source>
</evidence>
<comment type="subcellular location">
    <subcellularLocation>
        <location evidence="1">Membrane</location>
        <topology evidence="1">Multi-pass membrane protein</topology>
    </subcellularLocation>
</comment>
<keyword evidence="2 5" id="KW-0812">Transmembrane</keyword>
<evidence type="ECO:0008006" key="7">
    <source>
        <dbReference type="Google" id="ProtNLM"/>
    </source>
</evidence>
<evidence type="ECO:0000256" key="5">
    <source>
        <dbReference type="RuleBase" id="RU004379"/>
    </source>
</evidence>
<dbReference type="EMBL" id="GGEC01025959">
    <property type="protein sequence ID" value="MBX06443.1"/>
    <property type="molecule type" value="Transcribed_RNA"/>
</dbReference>
<evidence type="ECO:0000256" key="4">
    <source>
        <dbReference type="ARBA" id="ARBA00023136"/>
    </source>
</evidence>
<evidence type="ECO:0000256" key="1">
    <source>
        <dbReference type="ARBA" id="ARBA00004141"/>
    </source>
</evidence>
<sequence length="242" mass="27193">MWAQPFQKDDVEAGARPLYPMMLESPQLRWAFIRKIYSIITLQLLVTIAVAATVVFVRPVALFFVNTTGGLVLYIVLILTPFIILCPLYYYHQKHPVNYLLLTIFTIALGFAIGLTCAFTSGKIILEAAILTAVVVVSLTLYTFWAARRGQDFNFLGPFLFGAIIVLLVFGLIQVLLPLGKISVMIYGCLASIIFCGYIVYDTDNLIKRYSYDEYIWAAVALYLDIINLFLSLLTVFRAAES</sequence>
<dbReference type="AlphaFoldDB" id="A0A2P2KL50"/>
<feature type="transmembrane region" description="Helical" evidence="5">
    <location>
        <begin position="159"/>
        <end position="177"/>
    </location>
</feature>
<dbReference type="PANTHER" id="PTHR23291:SF31">
    <property type="entry name" value="PROTEIN LIFEGUARD 4"/>
    <property type="match status" value="1"/>
</dbReference>
<accession>A0A2P2KL50</accession>
<keyword evidence="4 5" id="KW-0472">Membrane</keyword>